<keyword evidence="7" id="KW-1185">Reference proteome</keyword>
<dbReference type="GO" id="GO:0000976">
    <property type="term" value="F:transcription cis-regulatory region binding"/>
    <property type="evidence" value="ECO:0007669"/>
    <property type="project" value="TreeGrafter"/>
</dbReference>
<dbReference type="AlphaFoldDB" id="A0A1G9VWF1"/>
<dbReference type="InterPro" id="IPR009057">
    <property type="entry name" value="Homeodomain-like_sf"/>
</dbReference>
<dbReference type="InterPro" id="IPR011075">
    <property type="entry name" value="TetR_C"/>
</dbReference>
<accession>A0A1G9VWF1</accession>
<evidence type="ECO:0000313" key="7">
    <source>
        <dbReference type="Proteomes" id="UP000199341"/>
    </source>
</evidence>
<dbReference type="Pfam" id="PF00440">
    <property type="entry name" value="TetR_N"/>
    <property type="match status" value="1"/>
</dbReference>
<evidence type="ECO:0000256" key="1">
    <source>
        <dbReference type="ARBA" id="ARBA00023015"/>
    </source>
</evidence>
<dbReference type="InterPro" id="IPR036271">
    <property type="entry name" value="Tet_transcr_reg_TetR-rel_C_sf"/>
</dbReference>
<keyword evidence="1" id="KW-0805">Transcription regulation</keyword>
<name>A0A1G9VWF1_9ACTN</name>
<dbReference type="GO" id="GO:0003700">
    <property type="term" value="F:DNA-binding transcription factor activity"/>
    <property type="evidence" value="ECO:0007669"/>
    <property type="project" value="TreeGrafter"/>
</dbReference>
<dbReference type="STRING" id="310781.SAMN05216259_101420"/>
<dbReference type="Pfam" id="PF16859">
    <property type="entry name" value="TetR_C_11"/>
    <property type="match status" value="1"/>
</dbReference>
<dbReference type="PROSITE" id="PS50977">
    <property type="entry name" value="HTH_TETR_2"/>
    <property type="match status" value="1"/>
</dbReference>
<evidence type="ECO:0000313" key="6">
    <source>
        <dbReference type="EMBL" id="SDM76185.1"/>
    </source>
</evidence>
<feature type="DNA-binding region" description="H-T-H motif" evidence="4">
    <location>
        <begin position="38"/>
        <end position="57"/>
    </location>
</feature>
<dbReference type="PRINTS" id="PR00455">
    <property type="entry name" value="HTHTETR"/>
</dbReference>
<dbReference type="InterPro" id="IPR050109">
    <property type="entry name" value="HTH-type_TetR-like_transc_reg"/>
</dbReference>
<dbReference type="OrthoDB" id="9796019at2"/>
<dbReference type="EMBL" id="FNIE01000001">
    <property type="protein sequence ID" value="SDM76185.1"/>
    <property type="molecule type" value="Genomic_DNA"/>
</dbReference>
<protein>
    <submittedName>
        <fullName evidence="6">Transcriptional regulator, TetR family</fullName>
    </submittedName>
</protein>
<dbReference type="SUPFAM" id="SSF46689">
    <property type="entry name" value="Homeodomain-like"/>
    <property type="match status" value="1"/>
</dbReference>
<feature type="domain" description="HTH tetR-type" evidence="5">
    <location>
        <begin position="15"/>
        <end position="75"/>
    </location>
</feature>
<proteinExistence type="predicted"/>
<evidence type="ECO:0000256" key="3">
    <source>
        <dbReference type="ARBA" id="ARBA00023163"/>
    </source>
</evidence>
<gene>
    <name evidence="6" type="ORF">SAMN05216259_101420</name>
</gene>
<dbReference type="RefSeq" id="WP_093782477.1">
    <property type="nucleotide sequence ID" value="NZ_FNIE01000001.1"/>
</dbReference>
<evidence type="ECO:0000256" key="4">
    <source>
        <dbReference type="PROSITE-ProRule" id="PRU00335"/>
    </source>
</evidence>
<keyword evidence="3" id="KW-0804">Transcription</keyword>
<evidence type="ECO:0000256" key="2">
    <source>
        <dbReference type="ARBA" id="ARBA00023125"/>
    </source>
</evidence>
<dbReference type="PANTHER" id="PTHR30055">
    <property type="entry name" value="HTH-TYPE TRANSCRIPTIONAL REGULATOR RUTR"/>
    <property type="match status" value="1"/>
</dbReference>
<sequence length="197" mass="21434">MAEDPAPARGRKRSEQTRLAILAAAYELTLEVGFAGVTVEGVAKRAGAGKQTVYRWWATKADVLLEALALKADLTVSTADQGSFEAEVDAFLRDSAALLAVPGVVPVLRSLMAEAQRDTDFRHRFQDGFLTRRRAAFETVVARAAARGDKPVHLTAALAADLVFGLIWYRVLATERLLGEDDITAVRRLLSEQPGEE</sequence>
<evidence type="ECO:0000259" key="5">
    <source>
        <dbReference type="PROSITE" id="PS50977"/>
    </source>
</evidence>
<keyword evidence="2 4" id="KW-0238">DNA-binding</keyword>
<dbReference type="Gene3D" id="1.10.357.10">
    <property type="entry name" value="Tetracycline Repressor, domain 2"/>
    <property type="match status" value="1"/>
</dbReference>
<dbReference type="Proteomes" id="UP000199341">
    <property type="component" value="Unassembled WGS sequence"/>
</dbReference>
<organism evidence="6 7">
    <name type="scientific">Actinacidiphila guanduensis</name>
    <dbReference type="NCBI Taxonomy" id="310781"/>
    <lineage>
        <taxon>Bacteria</taxon>
        <taxon>Bacillati</taxon>
        <taxon>Actinomycetota</taxon>
        <taxon>Actinomycetes</taxon>
        <taxon>Kitasatosporales</taxon>
        <taxon>Streptomycetaceae</taxon>
        <taxon>Actinacidiphila</taxon>
    </lineage>
</organism>
<dbReference type="Gene3D" id="1.10.10.60">
    <property type="entry name" value="Homeodomain-like"/>
    <property type="match status" value="1"/>
</dbReference>
<dbReference type="SUPFAM" id="SSF48498">
    <property type="entry name" value="Tetracyclin repressor-like, C-terminal domain"/>
    <property type="match status" value="1"/>
</dbReference>
<dbReference type="PANTHER" id="PTHR30055:SF148">
    <property type="entry name" value="TETR-FAMILY TRANSCRIPTIONAL REGULATOR"/>
    <property type="match status" value="1"/>
</dbReference>
<reference evidence="6 7" key="1">
    <citation type="submission" date="2016-10" db="EMBL/GenBank/DDBJ databases">
        <authorList>
            <person name="de Groot N.N."/>
        </authorList>
    </citation>
    <scope>NUCLEOTIDE SEQUENCE [LARGE SCALE GENOMIC DNA]</scope>
    <source>
        <strain evidence="6 7">CGMCC 4.2022</strain>
    </source>
</reference>
<dbReference type="InterPro" id="IPR001647">
    <property type="entry name" value="HTH_TetR"/>
</dbReference>